<dbReference type="InterPro" id="IPR046720">
    <property type="entry name" value="DUF6612"/>
</dbReference>
<dbReference type="OrthoDB" id="1957331at2"/>
<accession>A0A380KY54</accession>
<dbReference type="Gene3D" id="2.50.20.20">
    <property type="match status" value="1"/>
</dbReference>
<keyword evidence="3" id="KW-1185">Reference proteome</keyword>
<evidence type="ECO:0000256" key="1">
    <source>
        <dbReference type="SAM" id="SignalP"/>
    </source>
</evidence>
<feature type="signal peptide" evidence="1">
    <location>
        <begin position="1"/>
        <end position="24"/>
    </location>
</feature>
<evidence type="ECO:0000313" key="2">
    <source>
        <dbReference type="EMBL" id="SUN76074.1"/>
    </source>
</evidence>
<dbReference type="STRING" id="1123307.GCA_000380065_01033"/>
<dbReference type="RefSeq" id="WP_018371731.1">
    <property type="nucleotide sequence ID" value="NZ_UHFR01000005.1"/>
</dbReference>
<dbReference type="Pfam" id="PF20316">
    <property type="entry name" value="DUF6612"/>
    <property type="match status" value="1"/>
</dbReference>
<reference evidence="2" key="1">
    <citation type="submission" date="2018-06" db="EMBL/GenBank/DDBJ databases">
        <authorList>
            <consortium name="Pathogen Informatics"/>
            <person name="Doyle S."/>
        </authorList>
    </citation>
    <scope>NUCLEOTIDE SEQUENCE [LARGE SCALE GENOMIC DNA]</scope>
    <source>
        <strain evidence="2">NCTC13765</strain>
    </source>
</reference>
<protein>
    <recommendedName>
        <fullName evidence="4">Lipoprotein</fullName>
    </recommendedName>
</protein>
<dbReference type="PROSITE" id="PS51257">
    <property type="entry name" value="PROKAR_LIPOPROTEIN"/>
    <property type="match status" value="1"/>
</dbReference>
<name>A0A380KY54_9STRE</name>
<gene>
    <name evidence="2" type="ORF">NCTC13765_00520</name>
</gene>
<organism evidence="2 3">
    <name type="scientific">Streptococcus massiliensis</name>
    <dbReference type="NCBI Taxonomy" id="313439"/>
    <lineage>
        <taxon>Bacteria</taxon>
        <taxon>Bacillati</taxon>
        <taxon>Bacillota</taxon>
        <taxon>Bacilli</taxon>
        <taxon>Lactobacillales</taxon>
        <taxon>Streptococcaceae</taxon>
        <taxon>Streptococcus</taxon>
    </lineage>
</organism>
<evidence type="ECO:0008006" key="4">
    <source>
        <dbReference type="Google" id="ProtNLM"/>
    </source>
</evidence>
<evidence type="ECO:0000313" key="3">
    <source>
        <dbReference type="Proteomes" id="UP000254634"/>
    </source>
</evidence>
<sequence>MKCKRLWSILLVSLLSLFVVGCSASSQIDKKEVINQIVKQSDSIKSLDAKMKMKIKAELPKEASASTSEMTIGMDIDMSLIQEPLTTKMQIDMDMLGNKTKLEAYLKDNSLYAKMPNTNTWVKQDASAQLSQITDQSNAVYNKEYFKALEKSIDSIKIEEKDGNYVINIPDASKALQEVFKKQLGAINSANSAASNATFSNTHITYVINKKTKNPVSVTMESDIEASGSKAHMTMEVTYSNINKVKEIKLPAEAESAAIAD</sequence>
<proteinExistence type="predicted"/>
<dbReference type="Proteomes" id="UP000254634">
    <property type="component" value="Unassembled WGS sequence"/>
</dbReference>
<dbReference type="AlphaFoldDB" id="A0A380KY54"/>
<dbReference type="EMBL" id="UHFR01000005">
    <property type="protein sequence ID" value="SUN76074.1"/>
    <property type="molecule type" value="Genomic_DNA"/>
</dbReference>
<feature type="chain" id="PRO_5016690100" description="Lipoprotein" evidence="1">
    <location>
        <begin position="25"/>
        <end position="261"/>
    </location>
</feature>
<keyword evidence="1" id="KW-0732">Signal</keyword>